<dbReference type="Gene3D" id="3.90.180.10">
    <property type="entry name" value="Medium-chain alcohol dehydrogenases, catalytic domain"/>
    <property type="match status" value="1"/>
</dbReference>
<dbReference type="GO" id="GO:0016491">
    <property type="term" value="F:oxidoreductase activity"/>
    <property type="evidence" value="ECO:0007669"/>
    <property type="project" value="UniProtKB-KW"/>
</dbReference>
<gene>
    <name evidence="7" type="ORF">CEY00_Acc03509</name>
</gene>
<accession>A0A2R6RSY3</accession>
<name>A0A2R6RSY3_ACTCC</name>
<proteinExistence type="inferred from homology"/>
<dbReference type="InterPro" id="IPR013149">
    <property type="entry name" value="ADH-like_C"/>
</dbReference>
<dbReference type="Pfam" id="PF00107">
    <property type="entry name" value="ADH_zinc_N"/>
    <property type="match status" value="1"/>
</dbReference>
<dbReference type="OMA" id="HILMTEK"/>
<evidence type="ECO:0000313" key="8">
    <source>
        <dbReference type="Proteomes" id="UP000241394"/>
    </source>
</evidence>
<dbReference type="Gene3D" id="3.40.50.720">
    <property type="entry name" value="NAD(P)-binding Rossmann-like Domain"/>
    <property type="match status" value="1"/>
</dbReference>
<dbReference type="SUPFAM" id="SSF51735">
    <property type="entry name" value="NAD(P)-binding Rossmann-fold domains"/>
    <property type="match status" value="1"/>
</dbReference>
<protein>
    <submittedName>
        <fullName evidence="7">Sorbitol dehydrogenase</fullName>
    </submittedName>
</protein>
<keyword evidence="5" id="KW-0560">Oxidoreductase</keyword>
<keyword evidence="3" id="KW-0479">Metal-binding</keyword>
<dbReference type="OrthoDB" id="256333at2759"/>
<evidence type="ECO:0000256" key="3">
    <source>
        <dbReference type="ARBA" id="ARBA00022723"/>
    </source>
</evidence>
<evidence type="ECO:0000256" key="5">
    <source>
        <dbReference type="ARBA" id="ARBA00023002"/>
    </source>
</evidence>
<dbReference type="PANTHER" id="PTHR43161:SF9">
    <property type="entry name" value="SORBITOL DEHYDROGENASE"/>
    <property type="match status" value="1"/>
</dbReference>
<keyword evidence="8" id="KW-1185">Reference proteome</keyword>
<reference evidence="7 8" key="1">
    <citation type="submission" date="2017-07" db="EMBL/GenBank/DDBJ databases">
        <title>An improved, manually edited Actinidia chinensis var. chinensis (kiwifruit) genome highlights the challenges associated with draft genomes and gene prediction in plants.</title>
        <authorList>
            <person name="Pilkington S."/>
            <person name="Crowhurst R."/>
            <person name="Hilario E."/>
            <person name="Nardozza S."/>
            <person name="Fraser L."/>
            <person name="Peng Y."/>
            <person name="Gunaseelan K."/>
            <person name="Simpson R."/>
            <person name="Tahir J."/>
            <person name="Deroles S."/>
            <person name="Templeton K."/>
            <person name="Luo Z."/>
            <person name="Davy M."/>
            <person name="Cheng C."/>
            <person name="Mcneilage M."/>
            <person name="Scaglione D."/>
            <person name="Liu Y."/>
            <person name="Zhang Q."/>
            <person name="Datson P."/>
            <person name="De Silva N."/>
            <person name="Gardiner S."/>
            <person name="Bassett H."/>
            <person name="Chagne D."/>
            <person name="Mccallum J."/>
            <person name="Dzierzon H."/>
            <person name="Deng C."/>
            <person name="Wang Y.-Y."/>
            <person name="Barron N."/>
            <person name="Manako K."/>
            <person name="Bowen J."/>
            <person name="Foster T."/>
            <person name="Erridge Z."/>
            <person name="Tiffin H."/>
            <person name="Waite C."/>
            <person name="Davies K."/>
            <person name="Grierson E."/>
            <person name="Laing W."/>
            <person name="Kirk R."/>
            <person name="Chen X."/>
            <person name="Wood M."/>
            <person name="Montefiori M."/>
            <person name="Brummell D."/>
            <person name="Schwinn K."/>
            <person name="Catanach A."/>
            <person name="Fullerton C."/>
            <person name="Li D."/>
            <person name="Meiyalaghan S."/>
            <person name="Nieuwenhuizen N."/>
            <person name="Read N."/>
            <person name="Prakash R."/>
            <person name="Hunter D."/>
            <person name="Zhang H."/>
            <person name="Mckenzie M."/>
            <person name="Knabel M."/>
            <person name="Harris A."/>
            <person name="Allan A."/>
            <person name="Chen A."/>
            <person name="Janssen B."/>
            <person name="Plunkett B."/>
            <person name="Dwamena C."/>
            <person name="Voogd C."/>
            <person name="Leif D."/>
            <person name="Lafferty D."/>
            <person name="Souleyre E."/>
            <person name="Varkonyi-Gasic E."/>
            <person name="Gambi F."/>
            <person name="Hanley J."/>
            <person name="Yao J.-L."/>
            <person name="Cheung J."/>
            <person name="David K."/>
            <person name="Warren B."/>
            <person name="Marsh K."/>
            <person name="Snowden K."/>
            <person name="Lin-Wang K."/>
            <person name="Brian L."/>
            <person name="Martinez-Sanchez M."/>
            <person name="Wang M."/>
            <person name="Ileperuma N."/>
            <person name="Macnee N."/>
            <person name="Campin R."/>
            <person name="Mcatee P."/>
            <person name="Drummond R."/>
            <person name="Espley R."/>
            <person name="Ireland H."/>
            <person name="Wu R."/>
            <person name="Atkinson R."/>
            <person name="Karunairetnam S."/>
            <person name="Bulley S."/>
            <person name="Chunkath S."/>
            <person name="Hanley Z."/>
            <person name="Storey R."/>
            <person name="Thrimawithana A."/>
            <person name="Thomson S."/>
            <person name="David C."/>
            <person name="Testolin R."/>
        </authorList>
    </citation>
    <scope>NUCLEOTIDE SEQUENCE [LARGE SCALE GENOMIC DNA]</scope>
    <source>
        <strain evidence="8">cv. Red5</strain>
        <tissue evidence="7">Young leaf</tissue>
    </source>
</reference>
<sequence length="200" mass="21410">MLVVAPKLVLRPTGNGSRTIGLATMLATRAFGAPRIVILDVNGYRLSVSKELGADEIVKVSTIMQDVSEVEQIQKAMGAGVDVAFDCAAFSKTMSTALSATPAGGKVCLVGMGHNEMTVPLDPAAAREVDVVGVFRYKNTWPLCIAFLRSGKLYVKHTALGSHKRRLKKHLKPVLVVEVPLRSSSISRISKAACLLPELK</sequence>
<evidence type="ECO:0000256" key="1">
    <source>
        <dbReference type="ARBA" id="ARBA00001947"/>
    </source>
</evidence>
<comment type="cofactor">
    <cofactor evidence="1">
        <name>Zn(2+)</name>
        <dbReference type="ChEBI" id="CHEBI:29105"/>
    </cofactor>
</comment>
<comment type="caution">
    <text evidence="7">The sequence shown here is derived from an EMBL/GenBank/DDBJ whole genome shotgun (WGS) entry which is preliminary data.</text>
</comment>
<evidence type="ECO:0000256" key="4">
    <source>
        <dbReference type="ARBA" id="ARBA00022833"/>
    </source>
</evidence>
<evidence type="ECO:0000259" key="6">
    <source>
        <dbReference type="Pfam" id="PF00107"/>
    </source>
</evidence>
<comment type="similarity">
    <text evidence="2">Belongs to the zinc-containing alcohol dehydrogenase family.</text>
</comment>
<dbReference type="GO" id="GO:0046872">
    <property type="term" value="F:metal ion binding"/>
    <property type="evidence" value="ECO:0007669"/>
    <property type="project" value="UniProtKB-KW"/>
</dbReference>
<evidence type="ECO:0000313" key="7">
    <source>
        <dbReference type="EMBL" id="PSS33123.1"/>
    </source>
</evidence>
<feature type="domain" description="Alcohol dehydrogenase-like C-terminal" evidence="6">
    <location>
        <begin position="20"/>
        <end position="148"/>
    </location>
</feature>
<keyword evidence="4" id="KW-0862">Zinc</keyword>
<dbReference type="InParanoid" id="A0A2R6RSY3"/>
<dbReference type="Proteomes" id="UP000241394">
    <property type="component" value="Chromosome LG3"/>
</dbReference>
<dbReference type="InterPro" id="IPR036291">
    <property type="entry name" value="NAD(P)-bd_dom_sf"/>
</dbReference>
<reference evidence="8" key="2">
    <citation type="journal article" date="2018" name="BMC Genomics">
        <title>A manually annotated Actinidia chinensis var. chinensis (kiwifruit) genome highlights the challenges associated with draft genomes and gene prediction in plants.</title>
        <authorList>
            <person name="Pilkington S.M."/>
            <person name="Crowhurst R."/>
            <person name="Hilario E."/>
            <person name="Nardozza S."/>
            <person name="Fraser L."/>
            <person name="Peng Y."/>
            <person name="Gunaseelan K."/>
            <person name="Simpson R."/>
            <person name="Tahir J."/>
            <person name="Deroles S.C."/>
            <person name="Templeton K."/>
            <person name="Luo Z."/>
            <person name="Davy M."/>
            <person name="Cheng C."/>
            <person name="McNeilage M."/>
            <person name="Scaglione D."/>
            <person name="Liu Y."/>
            <person name="Zhang Q."/>
            <person name="Datson P."/>
            <person name="De Silva N."/>
            <person name="Gardiner S.E."/>
            <person name="Bassett H."/>
            <person name="Chagne D."/>
            <person name="McCallum J."/>
            <person name="Dzierzon H."/>
            <person name="Deng C."/>
            <person name="Wang Y.Y."/>
            <person name="Barron L."/>
            <person name="Manako K."/>
            <person name="Bowen J."/>
            <person name="Foster T.M."/>
            <person name="Erridge Z.A."/>
            <person name="Tiffin H."/>
            <person name="Waite C.N."/>
            <person name="Davies K.M."/>
            <person name="Grierson E.P."/>
            <person name="Laing W.A."/>
            <person name="Kirk R."/>
            <person name="Chen X."/>
            <person name="Wood M."/>
            <person name="Montefiori M."/>
            <person name="Brummell D.A."/>
            <person name="Schwinn K.E."/>
            <person name="Catanach A."/>
            <person name="Fullerton C."/>
            <person name="Li D."/>
            <person name="Meiyalaghan S."/>
            <person name="Nieuwenhuizen N."/>
            <person name="Read N."/>
            <person name="Prakash R."/>
            <person name="Hunter D."/>
            <person name="Zhang H."/>
            <person name="McKenzie M."/>
            <person name="Knabel M."/>
            <person name="Harris A."/>
            <person name="Allan A.C."/>
            <person name="Gleave A."/>
            <person name="Chen A."/>
            <person name="Janssen B.J."/>
            <person name="Plunkett B."/>
            <person name="Ampomah-Dwamena C."/>
            <person name="Voogd C."/>
            <person name="Leif D."/>
            <person name="Lafferty D."/>
            <person name="Souleyre E.J.F."/>
            <person name="Varkonyi-Gasic E."/>
            <person name="Gambi F."/>
            <person name="Hanley J."/>
            <person name="Yao J.L."/>
            <person name="Cheung J."/>
            <person name="David K.M."/>
            <person name="Warren B."/>
            <person name="Marsh K."/>
            <person name="Snowden K.C."/>
            <person name="Lin-Wang K."/>
            <person name="Brian L."/>
            <person name="Martinez-Sanchez M."/>
            <person name="Wang M."/>
            <person name="Ileperuma N."/>
            <person name="Macnee N."/>
            <person name="Campin R."/>
            <person name="McAtee P."/>
            <person name="Drummond R.S.M."/>
            <person name="Espley R.V."/>
            <person name="Ireland H.S."/>
            <person name="Wu R."/>
            <person name="Atkinson R.G."/>
            <person name="Karunairetnam S."/>
            <person name="Bulley S."/>
            <person name="Chunkath S."/>
            <person name="Hanley Z."/>
            <person name="Storey R."/>
            <person name="Thrimawithana A.H."/>
            <person name="Thomson S."/>
            <person name="David C."/>
            <person name="Testolin R."/>
            <person name="Huang H."/>
            <person name="Hellens R.P."/>
            <person name="Schaffer R.J."/>
        </authorList>
    </citation>
    <scope>NUCLEOTIDE SEQUENCE [LARGE SCALE GENOMIC DNA]</scope>
    <source>
        <strain evidence="8">cv. Red5</strain>
    </source>
</reference>
<dbReference type="EMBL" id="NKQK01000003">
    <property type="protein sequence ID" value="PSS33123.1"/>
    <property type="molecule type" value="Genomic_DNA"/>
</dbReference>
<dbReference type="STRING" id="1590841.A0A2R6RSY3"/>
<organism evidence="7 8">
    <name type="scientific">Actinidia chinensis var. chinensis</name>
    <name type="common">Chinese soft-hair kiwi</name>
    <dbReference type="NCBI Taxonomy" id="1590841"/>
    <lineage>
        <taxon>Eukaryota</taxon>
        <taxon>Viridiplantae</taxon>
        <taxon>Streptophyta</taxon>
        <taxon>Embryophyta</taxon>
        <taxon>Tracheophyta</taxon>
        <taxon>Spermatophyta</taxon>
        <taxon>Magnoliopsida</taxon>
        <taxon>eudicotyledons</taxon>
        <taxon>Gunneridae</taxon>
        <taxon>Pentapetalae</taxon>
        <taxon>asterids</taxon>
        <taxon>Ericales</taxon>
        <taxon>Actinidiaceae</taxon>
        <taxon>Actinidia</taxon>
    </lineage>
</organism>
<dbReference type="AlphaFoldDB" id="A0A2R6RSY3"/>
<dbReference type="Gramene" id="PSS33123">
    <property type="protein sequence ID" value="PSS33123"/>
    <property type="gene ID" value="CEY00_Acc03509"/>
</dbReference>
<evidence type="ECO:0000256" key="2">
    <source>
        <dbReference type="ARBA" id="ARBA00008072"/>
    </source>
</evidence>
<dbReference type="PANTHER" id="PTHR43161">
    <property type="entry name" value="SORBITOL DEHYDROGENASE"/>
    <property type="match status" value="1"/>
</dbReference>